<keyword evidence="3" id="KW-1185">Reference proteome</keyword>
<dbReference type="EMBL" id="JAVRHP010000111">
    <property type="protein sequence ID" value="MDT0651425.1"/>
    <property type="molecule type" value="Genomic_DNA"/>
</dbReference>
<sequence length="148" mass="17429">MKKLDEIMELMTDEMADFKLAILKLRKLSGEIGQMSIPISTEALEKNLNAFLEKQEENDRLKDDMLRGIDQKLKNSRLMPNYMLLLFGIFGILMLSLLGYFKSSATKAEKEKFEMYQMMNSESELFENYLSKNPEIKNEYYQWLEANK</sequence>
<accession>A0ABU3CYH4</accession>
<feature type="transmembrane region" description="Helical" evidence="1">
    <location>
        <begin position="82"/>
        <end position="101"/>
    </location>
</feature>
<keyword evidence="1" id="KW-1133">Transmembrane helix</keyword>
<evidence type="ECO:0000313" key="3">
    <source>
        <dbReference type="Proteomes" id="UP001248819"/>
    </source>
</evidence>
<keyword evidence="1" id="KW-0472">Membrane</keyword>
<evidence type="ECO:0000256" key="1">
    <source>
        <dbReference type="SAM" id="Phobius"/>
    </source>
</evidence>
<comment type="caution">
    <text evidence="2">The sequence shown here is derived from an EMBL/GenBank/DDBJ whole genome shotgun (WGS) entry which is preliminary data.</text>
</comment>
<name>A0ABU3CYH4_9FLAO</name>
<evidence type="ECO:0000313" key="2">
    <source>
        <dbReference type="EMBL" id="MDT0651425.1"/>
    </source>
</evidence>
<gene>
    <name evidence="2" type="ORF">RM529_14815</name>
</gene>
<organism evidence="2 3">
    <name type="scientific">Autumnicola edwardsiae</name>
    <dbReference type="NCBI Taxonomy" id="3075594"/>
    <lineage>
        <taxon>Bacteria</taxon>
        <taxon>Pseudomonadati</taxon>
        <taxon>Bacteroidota</taxon>
        <taxon>Flavobacteriia</taxon>
        <taxon>Flavobacteriales</taxon>
        <taxon>Flavobacteriaceae</taxon>
        <taxon>Autumnicola</taxon>
    </lineage>
</organism>
<protein>
    <submittedName>
        <fullName evidence="2">DUF6730 family protein</fullName>
    </submittedName>
</protein>
<keyword evidence="1" id="KW-0812">Transmembrane</keyword>
<proteinExistence type="predicted"/>
<dbReference type="Proteomes" id="UP001248819">
    <property type="component" value="Unassembled WGS sequence"/>
</dbReference>
<reference evidence="2 3" key="1">
    <citation type="submission" date="2023-09" db="EMBL/GenBank/DDBJ databases">
        <authorList>
            <person name="Rey-Velasco X."/>
        </authorList>
    </citation>
    <scope>NUCLEOTIDE SEQUENCE [LARGE SCALE GENOMIC DNA]</scope>
    <source>
        <strain evidence="2 3">F297</strain>
    </source>
</reference>
<dbReference type="InterPro" id="IPR046617">
    <property type="entry name" value="DUF6730"/>
</dbReference>
<dbReference type="RefSeq" id="WP_311485529.1">
    <property type="nucleotide sequence ID" value="NZ_JAVRHP010000111.1"/>
</dbReference>
<dbReference type="Pfam" id="PF20503">
    <property type="entry name" value="DUF6730"/>
    <property type="match status" value="1"/>
</dbReference>